<proteinExistence type="predicted"/>
<dbReference type="InterPro" id="IPR045339">
    <property type="entry name" value="DUF6534"/>
</dbReference>
<feature type="transmembrane region" description="Helical" evidence="1">
    <location>
        <begin position="162"/>
        <end position="190"/>
    </location>
</feature>
<dbReference type="OrthoDB" id="3263055at2759"/>
<dbReference type="OMA" id="MFFETIH"/>
<organism evidence="3 4">
    <name type="scientific">Grifola frondosa</name>
    <name type="common">Maitake</name>
    <name type="synonym">Polyporus frondosus</name>
    <dbReference type="NCBI Taxonomy" id="5627"/>
    <lineage>
        <taxon>Eukaryota</taxon>
        <taxon>Fungi</taxon>
        <taxon>Dikarya</taxon>
        <taxon>Basidiomycota</taxon>
        <taxon>Agaricomycotina</taxon>
        <taxon>Agaricomycetes</taxon>
        <taxon>Polyporales</taxon>
        <taxon>Grifolaceae</taxon>
        <taxon>Grifola</taxon>
    </lineage>
</organism>
<keyword evidence="1" id="KW-1133">Transmembrane helix</keyword>
<feature type="transmembrane region" description="Helical" evidence="1">
    <location>
        <begin position="128"/>
        <end position="150"/>
    </location>
</feature>
<dbReference type="PANTHER" id="PTHR40465:SF1">
    <property type="entry name" value="DUF6534 DOMAIN-CONTAINING PROTEIN"/>
    <property type="match status" value="1"/>
</dbReference>
<dbReference type="Proteomes" id="UP000092993">
    <property type="component" value="Unassembled WGS sequence"/>
</dbReference>
<sequence length="382" mass="41940">MAPSVFASHSKSLLSLPIYETLSPPPPPGLPRLSLSPPLFIYNQLTMTLLDKTQGAVFIGVIVAAMLYGVSCAQVWYFYIRYPNDSGLVKILVGLVWIFDTAHQALISHTVYTYLIVNYGNGNTLDRIVWSIIVEVLFNGLTALLVQSFFMLRIFKLSDKNIWLIAPVFFLVLGEFASVIGTSDAVALYVAQALPLQTFDQLDELKALSMVVNGLAAAGDVLIAAILCTMLHRSRTGFKSSDSLINRLIIFSVNTGLLTSICAVLSLVTIAALPNTFIYICFYFTLGRRESLPSAPKKFLINPSTNAKTIACWTVYSNSLLATLNARAALRDKSSVDMSLSLRDLQRSESGRVSSMPYGIETTKELTRDGDIVYDSPHKAEV</sequence>
<dbReference type="AlphaFoldDB" id="A0A1C7M4C4"/>
<accession>A0A1C7M4C4</accession>
<reference evidence="3 4" key="1">
    <citation type="submission" date="2016-03" db="EMBL/GenBank/DDBJ databases">
        <title>Whole genome sequencing of Grifola frondosa 9006-11.</title>
        <authorList>
            <person name="Min B."/>
            <person name="Park H."/>
            <person name="Kim J.-G."/>
            <person name="Cho H."/>
            <person name="Oh Y.-L."/>
            <person name="Kong W.-S."/>
            <person name="Choi I.-G."/>
        </authorList>
    </citation>
    <scope>NUCLEOTIDE SEQUENCE [LARGE SCALE GENOMIC DNA]</scope>
    <source>
        <strain evidence="3 4">9006-11</strain>
    </source>
</reference>
<feature type="transmembrane region" description="Helical" evidence="1">
    <location>
        <begin position="210"/>
        <end position="232"/>
    </location>
</feature>
<keyword evidence="4" id="KW-1185">Reference proteome</keyword>
<dbReference type="PANTHER" id="PTHR40465">
    <property type="entry name" value="CHROMOSOME 1, WHOLE GENOME SHOTGUN SEQUENCE"/>
    <property type="match status" value="1"/>
</dbReference>
<comment type="caution">
    <text evidence="3">The sequence shown here is derived from an EMBL/GenBank/DDBJ whole genome shotgun (WGS) entry which is preliminary data.</text>
</comment>
<evidence type="ECO:0000256" key="1">
    <source>
        <dbReference type="SAM" id="Phobius"/>
    </source>
</evidence>
<dbReference type="Pfam" id="PF20152">
    <property type="entry name" value="DUF6534"/>
    <property type="match status" value="1"/>
</dbReference>
<dbReference type="STRING" id="5627.A0A1C7M4C4"/>
<keyword evidence="1" id="KW-0472">Membrane</keyword>
<keyword evidence="1" id="KW-0812">Transmembrane</keyword>
<feature type="transmembrane region" description="Helical" evidence="1">
    <location>
        <begin position="244"/>
        <end position="261"/>
    </location>
</feature>
<name>A0A1C7M4C4_GRIFR</name>
<evidence type="ECO:0000313" key="4">
    <source>
        <dbReference type="Proteomes" id="UP000092993"/>
    </source>
</evidence>
<feature type="domain" description="DUF6534" evidence="2">
    <location>
        <begin position="216"/>
        <end position="328"/>
    </location>
</feature>
<evidence type="ECO:0000313" key="3">
    <source>
        <dbReference type="EMBL" id="OBZ71785.1"/>
    </source>
</evidence>
<feature type="transmembrane region" description="Helical" evidence="1">
    <location>
        <begin position="56"/>
        <end position="79"/>
    </location>
</feature>
<feature type="transmembrane region" description="Helical" evidence="1">
    <location>
        <begin position="91"/>
        <end position="116"/>
    </location>
</feature>
<gene>
    <name evidence="3" type="ORF">A0H81_08279</name>
</gene>
<protein>
    <recommendedName>
        <fullName evidence="2">DUF6534 domain-containing protein</fullName>
    </recommendedName>
</protein>
<evidence type="ECO:0000259" key="2">
    <source>
        <dbReference type="Pfam" id="PF20152"/>
    </source>
</evidence>
<dbReference type="EMBL" id="LUGG01000010">
    <property type="protein sequence ID" value="OBZ71785.1"/>
    <property type="molecule type" value="Genomic_DNA"/>
</dbReference>